<feature type="transmembrane region" description="Helical" evidence="2">
    <location>
        <begin position="1260"/>
        <end position="1280"/>
    </location>
</feature>
<keyword evidence="4" id="KW-0808">Transferase</keyword>
<feature type="domain" description="Alpha-(1-&gt;3)-arabinofuranosyltransferase N-terminal GT-C" evidence="3">
    <location>
        <begin position="541"/>
        <end position="851"/>
    </location>
</feature>
<evidence type="ECO:0000259" key="3">
    <source>
        <dbReference type="Pfam" id="PF11847"/>
    </source>
</evidence>
<keyword evidence="5" id="KW-1185">Reference proteome</keyword>
<evidence type="ECO:0000313" key="4">
    <source>
        <dbReference type="EMBL" id="CUU53961.1"/>
    </source>
</evidence>
<dbReference type="InterPro" id="IPR021798">
    <property type="entry name" value="AftD_N"/>
</dbReference>
<sequence length="1483" mass="155972">MNVGSVPTTALEPAISAIPADSALRPGLSDPAADPEPARSRGRRFGVLPWPARPRPGQTGPTPDRASRWSLVAMFVGFATLFLLQAPGKLTADTKLDVPLEPWRFMEAATHLWNSTSDFGYLPNQYAGYLFPMGPFFGIGDLLGVPPWITQRLWMAVLLTLAAWGTVRLAEVLGIGGHTSRVLAGLSYALSPMFLGKIGATSVAMAGASMLPWMVVPLIVALRPDGAGGADTGHRDDDGEHARTLTAARLSPRRAAALSGLAVLGTGGVNATVTLCVLLGPAVVLAFAGGGRRAWALRAWWCLSVVLATAWWVLALMVQGRYGINFLPFTETAETTTATTSVGETLRGAADWMAYLELPMAWLPAAREYVSSATPVVASALVAGFGLVGLTRRDLPARRFLLVTLAAGVVAVSSAYSGEPVSPLAGGLRSLLSEPFGFLRNVYKFQPVVRLPLALGLAHLLAVAMAWRRGQAPERHPGRVLPRRGGARWSGGRGGGASDQPARLEETMPLAISAAARNGAGGAGGASDRTVGGPVASRRRVLPVAVSLAAVAALVVAMLPLLQGKGLQPRPFDKVPDYWTVAADWLADHPEGGRTLVLPGAPFGEYDWGRPLDEPMQWLADSPWGVRNLIPLGGVGTTRLLDGIEEMMATGDTPGLATTLARAGVGMVLIRNDIEIKDWDIPASTDQLHRALESSGLQLAASFGPTTEARTSSKARLIKSLRRSEERVPALEVWTVPGGARMVQAYPLSTGVVVSGGPEATVQLSDQGLLGPDRATVLASDLAEADEYSAAAGGSDADPTTTLAPIADPPPASKVITPTTALAVTDTNTRRDFTFGIVHDGTSYLLGPNESVAGRSEPPRQWTDRPTAGHQTVAGYADGMSVTASSYGFELIAAPDFAPQAAVDGQTSTSWTAIRRHGATSQGEWIQLDVGRELEAPYIDIRLLAEGDWRPEVHALRVTTERGSVVTQVKPVEDIQRLAVPAGESRWFKITLEKVTNEDDPSLGAGLREIDIPGASFHRYAQTPSDLTDTFESLSQGLVAYSFERYRADPLQPFGGSEELTFARKFDSPREMTFTLRGTATAIPPPAGSAVDTSNAPLVIPCGEGPSLIIDGVRYDLEVSGVYSSMATARPFQLKLCTGNNQVRLGAGSHLLSVDLGGATMVVDAISMVGEGAAVSTDRPRTTAIGHWGSELRTVDIGAGAASFVSVRENANASWTATLNGQELTAVRIDGWAQGWIVPAGQGGTIVIENHPGQTFRRNLLIGLGLVLILTAIAVVPDSVGAERRRRRQERGAGPGLADRLADRFARLSPAGLPGMRALGRLRLPALWTGLALATLSVFLVAGVVALVVPLIVLLGRRLRWLPGLLALAGMVGSGIVVSTVPSAIPFSGEGAFSWPAQALGALAFAATISALALRPAEAVRRWPESSDQVRHVPNMKDDAVGRPTAGTSGSAPSGGRLPGGSVGVVPPPGRGRRTPPENTIID</sequence>
<keyword evidence="2" id="KW-0812">Transmembrane</keyword>
<reference evidence="5" key="1">
    <citation type="submission" date="2015-11" db="EMBL/GenBank/DDBJ databases">
        <authorList>
            <person name="Varghese N."/>
        </authorList>
    </citation>
    <scope>NUCLEOTIDE SEQUENCE [LARGE SCALE GENOMIC DNA]</scope>
    <source>
        <strain evidence="5">DSM 45899</strain>
    </source>
</reference>
<proteinExistence type="predicted"/>
<feature type="transmembrane region" description="Helical" evidence="2">
    <location>
        <begin position="448"/>
        <end position="467"/>
    </location>
</feature>
<evidence type="ECO:0000256" key="2">
    <source>
        <dbReference type="SAM" id="Phobius"/>
    </source>
</evidence>
<keyword evidence="2" id="KW-0472">Membrane</keyword>
<dbReference type="Pfam" id="PF11847">
    <property type="entry name" value="GT-C_AftD"/>
    <property type="match status" value="2"/>
</dbReference>
<feature type="transmembrane region" description="Helical" evidence="2">
    <location>
        <begin position="1365"/>
        <end position="1387"/>
    </location>
</feature>
<feature type="region of interest" description="Disordered" evidence="1">
    <location>
        <begin position="1424"/>
        <end position="1483"/>
    </location>
</feature>
<dbReference type="Proteomes" id="UP000198802">
    <property type="component" value="Unassembled WGS sequence"/>
</dbReference>
<feature type="region of interest" description="Disordered" evidence="1">
    <location>
        <begin position="22"/>
        <end position="64"/>
    </location>
</feature>
<protein>
    <submittedName>
        <fullName evidence="4">Arabinofuranan 3-O-arabinosyltransferase</fullName>
    </submittedName>
</protein>
<feature type="transmembrane region" description="Helical" evidence="2">
    <location>
        <begin position="69"/>
        <end position="86"/>
    </location>
</feature>
<evidence type="ECO:0000256" key="1">
    <source>
        <dbReference type="SAM" id="MobiDB-lite"/>
    </source>
</evidence>
<feature type="transmembrane region" description="Helical" evidence="2">
    <location>
        <begin position="153"/>
        <end position="173"/>
    </location>
</feature>
<feature type="domain" description="Alpha-(1-&gt;3)-arabinofuranosyltransferase N-terminal GT-C" evidence="3">
    <location>
        <begin position="79"/>
        <end position="473"/>
    </location>
</feature>
<feature type="transmembrane region" description="Helical" evidence="2">
    <location>
        <begin position="400"/>
        <end position="418"/>
    </location>
</feature>
<keyword evidence="2" id="KW-1133">Transmembrane helix</keyword>
<organism evidence="4 5">
    <name type="scientific">Parafrankia irregularis</name>
    <dbReference type="NCBI Taxonomy" id="795642"/>
    <lineage>
        <taxon>Bacteria</taxon>
        <taxon>Bacillati</taxon>
        <taxon>Actinomycetota</taxon>
        <taxon>Actinomycetes</taxon>
        <taxon>Frankiales</taxon>
        <taxon>Frankiaceae</taxon>
        <taxon>Parafrankia</taxon>
    </lineage>
</organism>
<accession>A0A0S4QFE2</accession>
<feature type="compositionally biased region" description="Gly residues" evidence="1">
    <location>
        <begin position="488"/>
        <end position="497"/>
    </location>
</feature>
<feature type="transmembrane region" description="Helical" evidence="2">
    <location>
        <begin position="541"/>
        <end position="562"/>
    </location>
</feature>
<feature type="transmembrane region" description="Helical" evidence="2">
    <location>
        <begin position="369"/>
        <end position="388"/>
    </location>
</feature>
<feature type="transmembrane region" description="Helical" evidence="2">
    <location>
        <begin position="261"/>
        <end position="287"/>
    </location>
</feature>
<feature type="compositionally biased region" description="Low complexity" evidence="1">
    <location>
        <begin position="1444"/>
        <end position="1456"/>
    </location>
</feature>
<dbReference type="EMBL" id="FAOZ01000001">
    <property type="protein sequence ID" value="CUU53961.1"/>
    <property type="molecule type" value="Genomic_DNA"/>
</dbReference>
<evidence type="ECO:0000313" key="5">
    <source>
        <dbReference type="Proteomes" id="UP000198802"/>
    </source>
</evidence>
<feature type="compositionally biased region" description="Basic and acidic residues" evidence="1">
    <location>
        <begin position="1424"/>
        <end position="1441"/>
    </location>
</feature>
<feature type="transmembrane region" description="Helical" evidence="2">
    <location>
        <begin position="1393"/>
        <end position="1414"/>
    </location>
</feature>
<feature type="region of interest" description="Disordered" evidence="1">
    <location>
        <begin position="474"/>
        <end position="502"/>
    </location>
</feature>
<feature type="transmembrane region" description="Helical" evidence="2">
    <location>
        <begin position="1326"/>
        <end position="1353"/>
    </location>
</feature>
<gene>
    <name evidence="4" type="ORF">Ga0074812_101462</name>
</gene>
<dbReference type="InterPro" id="IPR008979">
    <property type="entry name" value="Galactose-bd-like_sf"/>
</dbReference>
<name>A0A0S4QFE2_9ACTN</name>
<dbReference type="Gene3D" id="2.60.120.260">
    <property type="entry name" value="Galactose-binding domain-like"/>
    <property type="match status" value="1"/>
</dbReference>
<dbReference type="GO" id="GO:0016740">
    <property type="term" value="F:transferase activity"/>
    <property type="evidence" value="ECO:0007669"/>
    <property type="project" value="UniProtKB-KW"/>
</dbReference>
<feature type="transmembrane region" description="Helical" evidence="2">
    <location>
        <begin position="299"/>
        <end position="318"/>
    </location>
</feature>
<dbReference type="SUPFAM" id="SSF49785">
    <property type="entry name" value="Galactose-binding domain-like"/>
    <property type="match status" value="1"/>
</dbReference>
<feature type="region of interest" description="Disordered" evidence="1">
    <location>
        <begin position="789"/>
        <end position="814"/>
    </location>
</feature>